<keyword evidence="4" id="KW-1185">Reference proteome</keyword>
<feature type="compositionally biased region" description="Basic and acidic residues" evidence="1">
    <location>
        <begin position="23"/>
        <end position="33"/>
    </location>
</feature>
<protein>
    <submittedName>
        <fullName evidence="3">Uncharacterized protein</fullName>
    </submittedName>
</protein>
<comment type="caution">
    <text evidence="3">The sequence shown here is derived from an EMBL/GenBank/DDBJ whole genome shotgun (WGS) entry which is preliminary data.</text>
</comment>
<evidence type="ECO:0000256" key="2">
    <source>
        <dbReference type="SAM" id="Phobius"/>
    </source>
</evidence>
<feature type="region of interest" description="Disordered" evidence="1">
    <location>
        <begin position="23"/>
        <end position="48"/>
    </location>
</feature>
<keyword evidence="2" id="KW-1133">Transmembrane helix</keyword>
<keyword evidence="2" id="KW-0812">Transmembrane</keyword>
<feature type="transmembrane region" description="Helical" evidence="2">
    <location>
        <begin position="279"/>
        <end position="301"/>
    </location>
</feature>
<organism evidence="3 4">
    <name type="scientific">Trametes pubescens</name>
    <name type="common">White-rot fungus</name>
    <dbReference type="NCBI Taxonomy" id="154538"/>
    <lineage>
        <taxon>Eukaryota</taxon>
        <taxon>Fungi</taxon>
        <taxon>Dikarya</taxon>
        <taxon>Basidiomycota</taxon>
        <taxon>Agaricomycotina</taxon>
        <taxon>Agaricomycetes</taxon>
        <taxon>Polyporales</taxon>
        <taxon>Polyporaceae</taxon>
        <taxon>Trametes</taxon>
    </lineage>
</organism>
<evidence type="ECO:0000313" key="4">
    <source>
        <dbReference type="Proteomes" id="UP000184267"/>
    </source>
</evidence>
<dbReference type="AlphaFoldDB" id="A0A1M2VLW8"/>
<name>A0A1M2VLW8_TRAPU</name>
<dbReference type="OrthoDB" id="2758598at2759"/>
<feature type="compositionally biased region" description="Polar residues" evidence="1">
    <location>
        <begin position="34"/>
        <end position="48"/>
    </location>
</feature>
<sequence>MNSNRPTGSLAACIRRSPSVRERLLSPDRDDQGGRQSRLGQSYTPVATGAESNLGSIARGGSLDSEVLVEVPSMHTARAVRALPSFRRGSTENDLELVEVPSARILRNTEEGSNEGDRDVLEYSEAPTVVVPPGLRLTSTATFSDVRGGYERASEMPQSSPVMRGNERVLVPTHWIRLLDNPDSIAALLVSPGADGNHRPVTALTHQKLRVLFKVAVDWYLKEQGVVGREVHGTFVRVDHDSATEEYATPPRVTWMHVRGQGYDFYVPARATYIPTTSFIIVMFASVVGATLLVVAIYGALAANLDVVSTVTPTDPACPLRTFLQDVVDPVVETQHQLAVAFLRVLGRGVIYVDDLLGQVRRLAEV</sequence>
<accession>A0A1M2VLW8</accession>
<keyword evidence="2" id="KW-0472">Membrane</keyword>
<evidence type="ECO:0000256" key="1">
    <source>
        <dbReference type="SAM" id="MobiDB-lite"/>
    </source>
</evidence>
<dbReference type="Proteomes" id="UP000184267">
    <property type="component" value="Unassembled WGS sequence"/>
</dbReference>
<reference evidence="3 4" key="1">
    <citation type="submission" date="2016-10" db="EMBL/GenBank/DDBJ databases">
        <title>Genome sequence of the basidiomycete white-rot fungus Trametes pubescens.</title>
        <authorList>
            <person name="Makela M.R."/>
            <person name="Granchi Z."/>
            <person name="Peng M."/>
            <person name="De Vries R.P."/>
            <person name="Grigoriev I."/>
            <person name="Riley R."/>
            <person name="Hilden K."/>
        </authorList>
    </citation>
    <scope>NUCLEOTIDE SEQUENCE [LARGE SCALE GENOMIC DNA]</scope>
    <source>
        <strain evidence="3 4">FBCC735</strain>
    </source>
</reference>
<evidence type="ECO:0000313" key="3">
    <source>
        <dbReference type="EMBL" id="OJT08532.1"/>
    </source>
</evidence>
<gene>
    <name evidence="3" type="ORF">TRAPUB_571</name>
</gene>
<proteinExistence type="predicted"/>
<dbReference type="EMBL" id="MNAD01001031">
    <property type="protein sequence ID" value="OJT08532.1"/>
    <property type="molecule type" value="Genomic_DNA"/>
</dbReference>